<keyword evidence="3" id="KW-0732">Signal</keyword>
<reference evidence="4 5" key="1">
    <citation type="submission" date="2019-07" db="EMBL/GenBank/DDBJ databases">
        <title>Genome assembly of two rare yeast pathogens: Diutina rugosa and Trichomonascus ciferrii.</title>
        <authorList>
            <person name="Mixao V."/>
            <person name="Saus E."/>
            <person name="Hansen A."/>
            <person name="Lass-Flor C."/>
            <person name="Gabaldon T."/>
        </authorList>
    </citation>
    <scope>NUCLEOTIDE SEQUENCE [LARGE SCALE GENOMIC DNA]</scope>
    <source>
        <strain evidence="4 5">CBS 613</strain>
    </source>
</reference>
<evidence type="ECO:0000313" key="4">
    <source>
        <dbReference type="EMBL" id="KAA8908049.1"/>
    </source>
</evidence>
<organism evidence="4 5">
    <name type="scientific">Diutina rugosa</name>
    <name type="common">Yeast</name>
    <name type="synonym">Candida rugosa</name>
    <dbReference type="NCBI Taxonomy" id="5481"/>
    <lineage>
        <taxon>Eukaryota</taxon>
        <taxon>Fungi</taxon>
        <taxon>Dikarya</taxon>
        <taxon>Ascomycota</taxon>
        <taxon>Saccharomycotina</taxon>
        <taxon>Pichiomycetes</taxon>
        <taxon>Debaryomycetaceae</taxon>
        <taxon>Diutina</taxon>
    </lineage>
</organism>
<feature type="signal peptide" evidence="3">
    <location>
        <begin position="1"/>
        <end position="19"/>
    </location>
</feature>
<gene>
    <name evidence="4" type="ORF">DIURU_000298</name>
</gene>
<dbReference type="Proteomes" id="UP000449547">
    <property type="component" value="Unassembled WGS sequence"/>
</dbReference>
<comment type="caution">
    <text evidence="4">The sequence shown here is derived from an EMBL/GenBank/DDBJ whole genome shotgun (WGS) entry which is preliminary data.</text>
</comment>
<proteinExistence type="predicted"/>
<keyword evidence="2" id="KW-0812">Transmembrane</keyword>
<evidence type="ECO:0000256" key="1">
    <source>
        <dbReference type="SAM" id="MobiDB-lite"/>
    </source>
</evidence>
<keyword evidence="2" id="KW-0472">Membrane</keyword>
<sequence>MKWSHWTSVAVCLGHAACATLPTSATQDALSAITAAPEVYDDYDLAKRGREAKVNKDFQKLKEQKSMIQDGKSSEEDVPKPWIYTNSEGEKEIITPVVIASVTFYNKPPKVNADLAPWISLNKQGEPKTVTPKRGGDGVKKGYPTYGTWFATPTQETHEVNGETHIIDTHAEEDEREHMFDPLLRCTPERYGKKGVAKDKSTEPFCNPVEENKPYLVNRTYFVTWYSGFFKDDENDFEQAKKVRIHLSAVKQAARRKGMKRDLIDTVKSTYESTVNRLTKRAREIEAGGKAAAVPFFSSEWVSNTRGWYPLEIQEEWLGKEEQRSILISIQPDYTTDEDFNSMHRYVVIPIRRKTRVDKKNYKDIDTLEQKQANRYLGIHDEDEDHYEKYYVIMAIPTCVMIAALGMYLFVFINRKQTDLSGLKRRNFAREKTLKKKLPWTSKKKRGGYSELPQYNEGTSSKHE</sequence>
<evidence type="ECO:0000256" key="3">
    <source>
        <dbReference type="SAM" id="SignalP"/>
    </source>
</evidence>
<dbReference type="AlphaFoldDB" id="A0A642UYZ7"/>
<evidence type="ECO:0000256" key="2">
    <source>
        <dbReference type="SAM" id="Phobius"/>
    </source>
</evidence>
<feature type="chain" id="PRO_5025008542" evidence="3">
    <location>
        <begin position="20"/>
        <end position="464"/>
    </location>
</feature>
<dbReference type="InterPro" id="IPR028000">
    <property type="entry name" value="Pma1"/>
</dbReference>
<name>A0A642UYZ7_DIURU</name>
<dbReference type="VEuPathDB" id="FungiDB:DIURU_000298"/>
<dbReference type="OMA" id="RCTPDRY"/>
<dbReference type="EMBL" id="SWFT01000014">
    <property type="protein sequence ID" value="KAA8908049.1"/>
    <property type="molecule type" value="Genomic_DNA"/>
</dbReference>
<dbReference type="RefSeq" id="XP_034014905.1">
    <property type="nucleotide sequence ID" value="XM_034155690.1"/>
</dbReference>
<evidence type="ECO:0000313" key="5">
    <source>
        <dbReference type="Proteomes" id="UP000449547"/>
    </source>
</evidence>
<keyword evidence="2" id="KW-1133">Transmembrane helix</keyword>
<dbReference type="OrthoDB" id="4084551at2759"/>
<keyword evidence="5" id="KW-1185">Reference proteome</keyword>
<feature type="region of interest" description="Disordered" evidence="1">
    <location>
        <begin position="439"/>
        <end position="464"/>
    </location>
</feature>
<dbReference type="Pfam" id="PF14610">
    <property type="entry name" value="Psg1"/>
    <property type="match status" value="1"/>
</dbReference>
<protein>
    <submittedName>
        <fullName evidence="4">Uncharacterized protein</fullName>
    </submittedName>
</protein>
<accession>A0A642UYZ7</accession>
<dbReference type="GeneID" id="54778951"/>
<feature type="transmembrane region" description="Helical" evidence="2">
    <location>
        <begin position="390"/>
        <end position="413"/>
    </location>
</feature>